<gene>
    <name evidence="2" type="ORF">K466DRAFT_590634</name>
</gene>
<accession>A0A5C3NYU7</accession>
<dbReference type="Proteomes" id="UP000308197">
    <property type="component" value="Unassembled WGS sequence"/>
</dbReference>
<evidence type="ECO:0000313" key="3">
    <source>
        <dbReference type="Proteomes" id="UP000308197"/>
    </source>
</evidence>
<dbReference type="InParanoid" id="A0A5C3NYU7"/>
<evidence type="ECO:0000313" key="2">
    <source>
        <dbReference type="EMBL" id="TFK82272.1"/>
    </source>
</evidence>
<organism evidence="2 3">
    <name type="scientific">Polyporus arcularius HHB13444</name>
    <dbReference type="NCBI Taxonomy" id="1314778"/>
    <lineage>
        <taxon>Eukaryota</taxon>
        <taxon>Fungi</taxon>
        <taxon>Dikarya</taxon>
        <taxon>Basidiomycota</taxon>
        <taxon>Agaricomycotina</taxon>
        <taxon>Agaricomycetes</taxon>
        <taxon>Polyporales</taxon>
        <taxon>Polyporaceae</taxon>
        <taxon>Polyporus</taxon>
    </lineage>
</organism>
<feature type="compositionally biased region" description="Polar residues" evidence="1">
    <location>
        <begin position="195"/>
        <end position="212"/>
    </location>
</feature>
<dbReference type="AlphaFoldDB" id="A0A5C3NYU7"/>
<feature type="region of interest" description="Disordered" evidence="1">
    <location>
        <begin position="195"/>
        <end position="281"/>
    </location>
</feature>
<reference evidence="2 3" key="1">
    <citation type="journal article" date="2019" name="Nat. Ecol. Evol.">
        <title>Megaphylogeny resolves global patterns of mushroom evolution.</title>
        <authorList>
            <person name="Varga T."/>
            <person name="Krizsan K."/>
            <person name="Foldi C."/>
            <person name="Dima B."/>
            <person name="Sanchez-Garcia M."/>
            <person name="Sanchez-Ramirez S."/>
            <person name="Szollosi G.J."/>
            <person name="Szarkandi J.G."/>
            <person name="Papp V."/>
            <person name="Albert L."/>
            <person name="Andreopoulos W."/>
            <person name="Angelini C."/>
            <person name="Antonin V."/>
            <person name="Barry K.W."/>
            <person name="Bougher N.L."/>
            <person name="Buchanan P."/>
            <person name="Buyck B."/>
            <person name="Bense V."/>
            <person name="Catcheside P."/>
            <person name="Chovatia M."/>
            <person name="Cooper J."/>
            <person name="Damon W."/>
            <person name="Desjardin D."/>
            <person name="Finy P."/>
            <person name="Geml J."/>
            <person name="Haridas S."/>
            <person name="Hughes K."/>
            <person name="Justo A."/>
            <person name="Karasinski D."/>
            <person name="Kautmanova I."/>
            <person name="Kiss B."/>
            <person name="Kocsube S."/>
            <person name="Kotiranta H."/>
            <person name="LaButti K.M."/>
            <person name="Lechner B.E."/>
            <person name="Liimatainen K."/>
            <person name="Lipzen A."/>
            <person name="Lukacs Z."/>
            <person name="Mihaltcheva S."/>
            <person name="Morgado L.N."/>
            <person name="Niskanen T."/>
            <person name="Noordeloos M.E."/>
            <person name="Ohm R.A."/>
            <person name="Ortiz-Santana B."/>
            <person name="Ovrebo C."/>
            <person name="Racz N."/>
            <person name="Riley R."/>
            <person name="Savchenko A."/>
            <person name="Shiryaev A."/>
            <person name="Soop K."/>
            <person name="Spirin V."/>
            <person name="Szebenyi C."/>
            <person name="Tomsovsky M."/>
            <person name="Tulloss R.E."/>
            <person name="Uehling J."/>
            <person name="Grigoriev I.V."/>
            <person name="Vagvolgyi C."/>
            <person name="Papp T."/>
            <person name="Martin F.M."/>
            <person name="Miettinen O."/>
            <person name="Hibbett D.S."/>
            <person name="Nagy L.G."/>
        </authorList>
    </citation>
    <scope>NUCLEOTIDE SEQUENCE [LARGE SCALE GENOMIC DNA]</scope>
    <source>
        <strain evidence="2 3">HHB13444</strain>
    </source>
</reference>
<sequence>MIAANMHDVFNLLASNSAVNFNALRDSRPCLYYPAALPFGYPLFAEEYTPNSELAHYADLSLLHYLLHDEQRTAGDHDVLNVLQDMPLAPLRLTDGDLHSSSMLRGLTPIEDPIAHRPFAGRHAGPAPSLYASPQPRQVAHVAALRSLAASTSDIHYSPVTLPHVERSERPVVAAMSRTEIDAAIRMPCMKVSLAPSTTNSRPAHRASTSRYSPYPGPNVSSASSSCDYLSPASSSPSSPSGTDSSASSPSASRTAAASKPRTRTRTRTRTRYTCPLPSCPSPHKTYGRPADLERHILTAGTHLLPPDAWLCCGLPLAAARLRPDIPQSVLEQTPRMYAGVPMVGGCGQHNSRKDALGRHLAKNDGVCWTELDGAYLLGNVYKDVCKRQAVEAVEAAIALLSVEGI</sequence>
<feature type="compositionally biased region" description="Low complexity" evidence="1">
    <location>
        <begin position="221"/>
        <end position="260"/>
    </location>
</feature>
<protein>
    <submittedName>
        <fullName evidence="2">Uncharacterized protein</fullName>
    </submittedName>
</protein>
<keyword evidence="3" id="KW-1185">Reference proteome</keyword>
<feature type="compositionally biased region" description="Basic residues" evidence="1">
    <location>
        <begin position="261"/>
        <end position="271"/>
    </location>
</feature>
<evidence type="ECO:0000256" key="1">
    <source>
        <dbReference type="SAM" id="MobiDB-lite"/>
    </source>
</evidence>
<dbReference type="STRING" id="1314778.A0A5C3NYU7"/>
<name>A0A5C3NYU7_9APHY</name>
<proteinExistence type="predicted"/>
<dbReference type="EMBL" id="ML211503">
    <property type="protein sequence ID" value="TFK82272.1"/>
    <property type="molecule type" value="Genomic_DNA"/>
</dbReference>